<dbReference type="PATRIC" id="fig|1393034.3.peg.1137"/>
<keyword evidence="3" id="KW-1185">Reference proteome</keyword>
<feature type="non-terminal residue" evidence="2">
    <location>
        <position position="1"/>
    </location>
</feature>
<keyword evidence="1" id="KW-0175">Coiled coil</keyword>
<evidence type="ECO:0000313" key="2">
    <source>
        <dbReference type="EMBL" id="KXB33630.1"/>
    </source>
</evidence>
<evidence type="ECO:0000256" key="1">
    <source>
        <dbReference type="SAM" id="Coils"/>
    </source>
</evidence>
<comment type="caution">
    <text evidence="2">The sequence shown here is derived from an EMBL/GenBank/DDBJ whole genome shotgun (WGS) entry which is preliminary data.</text>
</comment>
<reference evidence="3" key="1">
    <citation type="submission" date="2016-01" db="EMBL/GenBank/DDBJ databases">
        <authorList>
            <person name="Mitreva M."/>
            <person name="Pepin K.H."/>
            <person name="Mihindukulasuriya K.A."/>
            <person name="Fulton R."/>
            <person name="Fronick C."/>
            <person name="O'Laughlin M."/>
            <person name="Miner T."/>
            <person name="Herter B."/>
            <person name="Rosa B.A."/>
            <person name="Cordes M."/>
            <person name="Tomlinson C."/>
            <person name="Wollam A."/>
            <person name="Palsikar V.B."/>
            <person name="Mardis E.R."/>
            <person name="Wilson R.K."/>
        </authorList>
    </citation>
    <scope>NUCLEOTIDE SEQUENCE [LARGE SCALE GENOMIC DNA]</scope>
    <source>
        <strain evidence="3">DNF00019</strain>
    </source>
</reference>
<proteinExistence type="predicted"/>
<sequence length="122" mass="13936">IVKSLKQAAQLVSDVDTKIQLIKLADDAQELSNRLQAANEKVQRLEVELKRRRALYYCNGAYHLKESDEIQEKRPICDNCYITKNWISIIGMYYNTAMCANCGKKFVGLKVADVIEKGFVSF</sequence>
<dbReference type="RefSeq" id="WP_197414570.1">
    <property type="nucleotide sequence ID" value="NZ_KQ959509.1"/>
</dbReference>
<dbReference type="Proteomes" id="UP000070675">
    <property type="component" value="Unassembled WGS sequence"/>
</dbReference>
<feature type="coiled-coil region" evidence="1">
    <location>
        <begin position="21"/>
        <end position="55"/>
    </location>
</feature>
<evidence type="ECO:0000313" key="3">
    <source>
        <dbReference type="Proteomes" id="UP000070675"/>
    </source>
</evidence>
<name>A0A133XRS5_9ACTN</name>
<protein>
    <submittedName>
        <fullName evidence="2">Uncharacterized protein</fullName>
    </submittedName>
</protein>
<gene>
    <name evidence="2" type="ORF">HMPREF3192_01169</name>
</gene>
<accession>A0A133XRS5</accession>
<dbReference type="EMBL" id="LSCR01000031">
    <property type="protein sequence ID" value="KXB33630.1"/>
    <property type="molecule type" value="Genomic_DNA"/>
</dbReference>
<dbReference type="AlphaFoldDB" id="A0A133XRS5"/>
<organism evidence="2 3">
    <name type="scientific">Atopobium deltae</name>
    <dbReference type="NCBI Taxonomy" id="1393034"/>
    <lineage>
        <taxon>Bacteria</taxon>
        <taxon>Bacillati</taxon>
        <taxon>Actinomycetota</taxon>
        <taxon>Coriobacteriia</taxon>
        <taxon>Coriobacteriales</taxon>
        <taxon>Atopobiaceae</taxon>
        <taxon>Atopobium</taxon>
    </lineage>
</organism>